<accession>A0A4R6VEU0</accession>
<keyword evidence="1" id="KW-0812">Transmembrane</keyword>
<reference evidence="2 3" key="1">
    <citation type="submission" date="2019-03" db="EMBL/GenBank/DDBJ databases">
        <title>Genomic Encyclopedia of Type Strains, Phase IV (KMG-IV): sequencing the most valuable type-strain genomes for metagenomic binning, comparative biology and taxonomic classification.</title>
        <authorList>
            <person name="Goeker M."/>
        </authorList>
    </citation>
    <scope>NUCLEOTIDE SEQUENCE [LARGE SCALE GENOMIC DNA]</scope>
    <source>
        <strain evidence="2 3">DSM 45775</strain>
    </source>
</reference>
<keyword evidence="3" id="KW-1185">Reference proteome</keyword>
<dbReference type="AlphaFoldDB" id="A0A4R6VEU0"/>
<dbReference type="Pfam" id="PF13630">
    <property type="entry name" value="SdpI"/>
    <property type="match status" value="1"/>
</dbReference>
<feature type="transmembrane region" description="Helical" evidence="1">
    <location>
        <begin position="6"/>
        <end position="24"/>
    </location>
</feature>
<proteinExistence type="predicted"/>
<dbReference type="OrthoDB" id="9970747at2"/>
<dbReference type="RefSeq" id="WP_133826832.1">
    <property type="nucleotide sequence ID" value="NZ_BAABHR010000050.1"/>
</dbReference>
<sequence length="160" mass="15436">MIVPALVLAAAALVVGGAGVLAMFHRLPRNRVLGVRTVWTMGSVDAFRRANRAAAPAFVGAGVAGLVGAGAALGAATTAAGVTMLVLGALALVGLLGAGGVVGSRVADAEHAENDALMALPATPCTAVTPEEPSPADECAPATGLCGGSCAICPRAQAEA</sequence>
<protein>
    <submittedName>
        <fullName evidence="2">SdpI/YhfL family protein</fullName>
    </submittedName>
</protein>
<gene>
    <name evidence="2" type="ORF">EV188_103545</name>
</gene>
<evidence type="ECO:0000256" key="1">
    <source>
        <dbReference type="SAM" id="Phobius"/>
    </source>
</evidence>
<dbReference type="InterPro" id="IPR025962">
    <property type="entry name" value="SdpI/YhfL"/>
</dbReference>
<name>A0A4R6VEU0_9PSEU</name>
<evidence type="ECO:0000313" key="3">
    <source>
        <dbReference type="Proteomes" id="UP000295705"/>
    </source>
</evidence>
<dbReference type="Proteomes" id="UP000295705">
    <property type="component" value="Unassembled WGS sequence"/>
</dbReference>
<feature type="transmembrane region" description="Helical" evidence="1">
    <location>
        <begin position="82"/>
        <end position="102"/>
    </location>
</feature>
<keyword evidence="1" id="KW-0472">Membrane</keyword>
<comment type="caution">
    <text evidence="2">The sequence shown here is derived from an EMBL/GenBank/DDBJ whole genome shotgun (WGS) entry which is preliminary data.</text>
</comment>
<dbReference type="EMBL" id="SNYO01000003">
    <property type="protein sequence ID" value="TDQ61039.1"/>
    <property type="molecule type" value="Genomic_DNA"/>
</dbReference>
<evidence type="ECO:0000313" key="2">
    <source>
        <dbReference type="EMBL" id="TDQ61039.1"/>
    </source>
</evidence>
<organism evidence="2 3">
    <name type="scientific">Actinomycetospora succinea</name>
    <dbReference type="NCBI Taxonomy" id="663603"/>
    <lineage>
        <taxon>Bacteria</taxon>
        <taxon>Bacillati</taxon>
        <taxon>Actinomycetota</taxon>
        <taxon>Actinomycetes</taxon>
        <taxon>Pseudonocardiales</taxon>
        <taxon>Pseudonocardiaceae</taxon>
        <taxon>Actinomycetospora</taxon>
    </lineage>
</organism>
<feature type="transmembrane region" description="Helical" evidence="1">
    <location>
        <begin position="57"/>
        <end position="76"/>
    </location>
</feature>
<keyword evidence="1" id="KW-1133">Transmembrane helix</keyword>